<dbReference type="Gene3D" id="1.10.150.130">
    <property type="match status" value="1"/>
</dbReference>
<dbReference type="Gene3D" id="1.10.443.10">
    <property type="entry name" value="Intergrase catalytic core"/>
    <property type="match status" value="1"/>
</dbReference>
<evidence type="ECO:0000256" key="5">
    <source>
        <dbReference type="ARBA" id="ARBA00022908"/>
    </source>
</evidence>
<dbReference type="Pfam" id="PF00589">
    <property type="entry name" value="Phage_integrase"/>
    <property type="match status" value="1"/>
</dbReference>
<dbReference type="Pfam" id="PF02899">
    <property type="entry name" value="Phage_int_SAM_1"/>
    <property type="match status" value="1"/>
</dbReference>
<dbReference type="RefSeq" id="WP_166153440.1">
    <property type="nucleotide sequence ID" value="NZ_JAAOIW010000011.1"/>
</dbReference>
<organism evidence="12 13">
    <name type="scientific">Paenibacillus agricola</name>
    <dbReference type="NCBI Taxonomy" id="2716264"/>
    <lineage>
        <taxon>Bacteria</taxon>
        <taxon>Bacillati</taxon>
        <taxon>Bacillota</taxon>
        <taxon>Bacilli</taxon>
        <taxon>Bacillales</taxon>
        <taxon>Paenibacillaceae</taxon>
        <taxon>Paenibacillus</taxon>
    </lineage>
</organism>
<comment type="subcellular location">
    <subcellularLocation>
        <location evidence="1">Cytoplasm</location>
    </subcellularLocation>
</comment>
<keyword evidence="3" id="KW-0132">Cell division</keyword>
<dbReference type="InterPro" id="IPR004107">
    <property type="entry name" value="Integrase_SAM-like_N"/>
</dbReference>
<keyword evidence="6 9" id="KW-0238">DNA-binding</keyword>
<feature type="domain" description="Tyr recombinase" evidence="10">
    <location>
        <begin position="130"/>
        <end position="320"/>
    </location>
</feature>
<dbReference type="InterPro" id="IPR013762">
    <property type="entry name" value="Integrase-like_cat_sf"/>
</dbReference>
<dbReference type="PANTHER" id="PTHR30349:SF77">
    <property type="entry name" value="TYROSINE RECOMBINASE XERC"/>
    <property type="match status" value="1"/>
</dbReference>
<reference evidence="12" key="1">
    <citation type="submission" date="2020-03" db="EMBL/GenBank/DDBJ databases">
        <title>Draft sequencing of Paenibacilllus sp. S3N08.</title>
        <authorList>
            <person name="Kim D.-U."/>
        </authorList>
    </citation>
    <scope>NUCLEOTIDE SEQUENCE</scope>
    <source>
        <strain evidence="12">S3N08</strain>
    </source>
</reference>
<keyword evidence="4" id="KW-0159">Chromosome partition</keyword>
<keyword evidence="2" id="KW-0963">Cytoplasm</keyword>
<accession>A0ABX0J9M3</accession>
<dbReference type="InterPro" id="IPR044068">
    <property type="entry name" value="CB"/>
</dbReference>
<protein>
    <submittedName>
        <fullName evidence="12">Tyrosine-type recombinase/integrase</fullName>
    </submittedName>
</protein>
<dbReference type="PANTHER" id="PTHR30349">
    <property type="entry name" value="PHAGE INTEGRASE-RELATED"/>
    <property type="match status" value="1"/>
</dbReference>
<proteinExistence type="predicted"/>
<evidence type="ECO:0000256" key="8">
    <source>
        <dbReference type="ARBA" id="ARBA00023306"/>
    </source>
</evidence>
<evidence type="ECO:0000259" key="10">
    <source>
        <dbReference type="PROSITE" id="PS51898"/>
    </source>
</evidence>
<evidence type="ECO:0000256" key="3">
    <source>
        <dbReference type="ARBA" id="ARBA00022618"/>
    </source>
</evidence>
<dbReference type="InterPro" id="IPR011010">
    <property type="entry name" value="DNA_brk_join_enz"/>
</dbReference>
<comment type="caution">
    <text evidence="12">The sequence shown here is derived from an EMBL/GenBank/DDBJ whole genome shotgun (WGS) entry which is preliminary data.</text>
</comment>
<evidence type="ECO:0000256" key="9">
    <source>
        <dbReference type="PROSITE-ProRule" id="PRU01248"/>
    </source>
</evidence>
<dbReference type="PROSITE" id="PS51898">
    <property type="entry name" value="TYR_RECOMBINASE"/>
    <property type="match status" value="1"/>
</dbReference>
<evidence type="ECO:0000256" key="7">
    <source>
        <dbReference type="ARBA" id="ARBA00023172"/>
    </source>
</evidence>
<evidence type="ECO:0000256" key="1">
    <source>
        <dbReference type="ARBA" id="ARBA00004496"/>
    </source>
</evidence>
<dbReference type="InterPro" id="IPR002104">
    <property type="entry name" value="Integrase_catalytic"/>
</dbReference>
<keyword evidence="8" id="KW-0131">Cell cycle</keyword>
<name>A0ABX0J9M3_9BACL</name>
<dbReference type="EMBL" id="JAAOIW010000011">
    <property type="protein sequence ID" value="NHN33125.1"/>
    <property type="molecule type" value="Genomic_DNA"/>
</dbReference>
<feature type="domain" description="Core-binding (CB)" evidence="11">
    <location>
        <begin position="5"/>
        <end position="109"/>
    </location>
</feature>
<gene>
    <name evidence="12" type="ORF">G9U52_25235</name>
</gene>
<sequence length="327" mass="37430">MTNLLSIDDLIDSFTIYLEVNKNYSKGTVEVYNHTLVSLANWLKAARNVIYIENVTANDLQLYLGTLRHPNIINNSTSNKKHPKAGDLFEATTRARIISAIKQFFKWAVRQQYLQYDVSQYIENPKLGVRLPKSLSLQDAMKFEQAAAQRKSKERDYLITTMFLLLGLRVSELVNIDLLHFNNDEGTLTIIGKGNKERRLVITPKIIRALDNYRPIRYDILKKRNKVDESALFISEKRGQRLTRRSIELIIEEIAKEADVRANNNKVTPHKLRHTCATVLYNDGEGADLLAIAELLGHSDPKTTTIYTKINTEKMRKIVSSNPLEST</sequence>
<evidence type="ECO:0000313" key="12">
    <source>
        <dbReference type="EMBL" id="NHN33125.1"/>
    </source>
</evidence>
<evidence type="ECO:0000259" key="11">
    <source>
        <dbReference type="PROSITE" id="PS51900"/>
    </source>
</evidence>
<keyword evidence="13" id="KW-1185">Reference proteome</keyword>
<dbReference type="Proteomes" id="UP001165962">
    <property type="component" value="Unassembled WGS sequence"/>
</dbReference>
<dbReference type="SUPFAM" id="SSF56349">
    <property type="entry name" value="DNA breaking-rejoining enzymes"/>
    <property type="match status" value="1"/>
</dbReference>
<dbReference type="PROSITE" id="PS51900">
    <property type="entry name" value="CB"/>
    <property type="match status" value="1"/>
</dbReference>
<evidence type="ECO:0000256" key="2">
    <source>
        <dbReference type="ARBA" id="ARBA00022490"/>
    </source>
</evidence>
<evidence type="ECO:0000313" key="13">
    <source>
        <dbReference type="Proteomes" id="UP001165962"/>
    </source>
</evidence>
<keyword evidence="5" id="KW-0229">DNA integration</keyword>
<evidence type="ECO:0000256" key="6">
    <source>
        <dbReference type="ARBA" id="ARBA00023125"/>
    </source>
</evidence>
<evidence type="ECO:0000256" key="4">
    <source>
        <dbReference type="ARBA" id="ARBA00022829"/>
    </source>
</evidence>
<keyword evidence="7" id="KW-0233">DNA recombination</keyword>
<dbReference type="InterPro" id="IPR050090">
    <property type="entry name" value="Tyrosine_recombinase_XerCD"/>
</dbReference>
<dbReference type="InterPro" id="IPR010998">
    <property type="entry name" value="Integrase_recombinase_N"/>
</dbReference>